<dbReference type="GO" id="GO:0006511">
    <property type="term" value="P:ubiquitin-dependent protein catabolic process"/>
    <property type="evidence" value="ECO:0007669"/>
    <property type="project" value="TreeGrafter"/>
</dbReference>
<dbReference type="GO" id="GO:0061630">
    <property type="term" value="F:ubiquitin protein ligase activity"/>
    <property type="evidence" value="ECO:0007669"/>
    <property type="project" value="InterPro"/>
</dbReference>
<feature type="region of interest" description="Disordered" evidence="5">
    <location>
        <begin position="142"/>
        <end position="172"/>
    </location>
</feature>
<dbReference type="InterPro" id="IPR001841">
    <property type="entry name" value="Znf_RING"/>
</dbReference>
<comment type="caution">
    <text evidence="7">The sequence shown here is derived from an EMBL/GenBank/DDBJ whole genome shotgun (WGS) entry which is preliminary data.</text>
</comment>
<keyword evidence="2 4" id="KW-0863">Zinc-finger</keyword>
<feature type="domain" description="RING-type" evidence="6">
    <location>
        <begin position="48"/>
        <end position="98"/>
    </location>
</feature>
<dbReference type="PANTHER" id="PTHR47094:SF1">
    <property type="entry name" value="RING-TYPE E3 UBIQUITIN TRANSFERASE"/>
    <property type="match status" value="1"/>
</dbReference>
<dbReference type="EMBL" id="JACBPP010000005">
    <property type="protein sequence ID" value="KAF8001299.1"/>
    <property type="molecule type" value="Genomic_DNA"/>
</dbReference>
<dbReference type="InterPro" id="IPR013083">
    <property type="entry name" value="Znf_RING/FYVE/PHD"/>
</dbReference>
<evidence type="ECO:0000256" key="2">
    <source>
        <dbReference type="ARBA" id="ARBA00022771"/>
    </source>
</evidence>
<dbReference type="SMART" id="SM00184">
    <property type="entry name" value="RING"/>
    <property type="match status" value="1"/>
</dbReference>
<keyword evidence="3" id="KW-0862">Zinc</keyword>
<feature type="compositionally biased region" description="Acidic residues" evidence="5">
    <location>
        <begin position="157"/>
        <end position="172"/>
    </location>
</feature>
<name>A0A8H7GPL6_9ASCO</name>
<evidence type="ECO:0000259" key="6">
    <source>
        <dbReference type="PROSITE" id="PS50089"/>
    </source>
</evidence>
<dbReference type="Gene3D" id="3.30.40.10">
    <property type="entry name" value="Zinc/RING finger domain, C3HC4 (zinc finger)"/>
    <property type="match status" value="1"/>
</dbReference>
<dbReference type="GO" id="GO:0032183">
    <property type="term" value="F:SUMO binding"/>
    <property type="evidence" value="ECO:0007669"/>
    <property type="project" value="TreeGrafter"/>
</dbReference>
<dbReference type="InterPro" id="IPR049627">
    <property type="entry name" value="SLX8"/>
</dbReference>
<evidence type="ECO:0000256" key="1">
    <source>
        <dbReference type="ARBA" id="ARBA00022723"/>
    </source>
</evidence>
<keyword evidence="1" id="KW-0479">Metal-binding</keyword>
<dbReference type="PANTHER" id="PTHR47094">
    <property type="entry name" value="ELFLESS, ISOFORM B"/>
    <property type="match status" value="1"/>
</dbReference>
<organism evidence="7 8">
    <name type="scientific">Metschnikowia pulcherrima</name>
    <dbReference type="NCBI Taxonomy" id="27326"/>
    <lineage>
        <taxon>Eukaryota</taxon>
        <taxon>Fungi</taxon>
        <taxon>Dikarya</taxon>
        <taxon>Ascomycota</taxon>
        <taxon>Saccharomycotina</taxon>
        <taxon>Pichiomycetes</taxon>
        <taxon>Metschnikowiaceae</taxon>
        <taxon>Metschnikowia</taxon>
    </lineage>
</organism>
<dbReference type="AlphaFoldDB" id="A0A8H7GPL6"/>
<keyword evidence="8" id="KW-1185">Reference proteome</keyword>
<dbReference type="InterPro" id="IPR017907">
    <property type="entry name" value="Znf_RING_CS"/>
</dbReference>
<dbReference type="PROSITE" id="PS50089">
    <property type="entry name" value="ZF_RING_2"/>
    <property type="match status" value="1"/>
</dbReference>
<dbReference type="GO" id="GO:0008270">
    <property type="term" value="F:zinc ion binding"/>
    <property type="evidence" value="ECO:0007669"/>
    <property type="project" value="UniProtKB-KW"/>
</dbReference>
<dbReference type="SUPFAM" id="SSF57850">
    <property type="entry name" value="RING/U-box"/>
    <property type="match status" value="1"/>
</dbReference>
<accession>A0A8H7GPL6</accession>
<sequence length="172" mass="18950">MSRPYIISVSSDEEDDDDVQVLAFHEATQRLIDQAPPKVVKKLCEAECPICFDSITNATTTSCGHVYCLDCLQKSILASSARGQTRGKKGVGLCPMCRKSVTFKDTVVLRLRKGAKVAPPETKKADSGENLDIESLNDDFASFDRSEETNQHANQEDTTDNDDDDDELIGLF</sequence>
<evidence type="ECO:0000313" key="8">
    <source>
        <dbReference type="Proteomes" id="UP000649328"/>
    </source>
</evidence>
<gene>
    <name evidence="7" type="ORF">HF325_003800</name>
</gene>
<evidence type="ECO:0000256" key="4">
    <source>
        <dbReference type="PROSITE-ProRule" id="PRU00175"/>
    </source>
</evidence>
<protein>
    <recommendedName>
        <fullName evidence="6">RING-type domain-containing protein</fullName>
    </recommendedName>
</protein>
<evidence type="ECO:0000256" key="5">
    <source>
        <dbReference type="SAM" id="MobiDB-lite"/>
    </source>
</evidence>
<evidence type="ECO:0000313" key="7">
    <source>
        <dbReference type="EMBL" id="KAF8001299.1"/>
    </source>
</evidence>
<dbReference type="GO" id="GO:0140082">
    <property type="term" value="F:SUMO-ubiquitin ligase activity"/>
    <property type="evidence" value="ECO:0007669"/>
    <property type="project" value="TreeGrafter"/>
</dbReference>
<dbReference type="GO" id="GO:0033768">
    <property type="term" value="C:SUMO-targeted ubiquitin ligase complex"/>
    <property type="evidence" value="ECO:0007669"/>
    <property type="project" value="TreeGrafter"/>
</dbReference>
<dbReference type="Proteomes" id="UP000649328">
    <property type="component" value="Unassembled WGS sequence"/>
</dbReference>
<proteinExistence type="predicted"/>
<dbReference type="PROSITE" id="PS00518">
    <property type="entry name" value="ZF_RING_1"/>
    <property type="match status" value="1"/>
</dbReference>
<reference evidence="7" key="1">
    <citation type="submission" date="2020-10" db="EMBL/GenBank/DDBJ databases">
        <title>The Whole-Genome Sequence of Metschnikowia persimmonesis, a Novel Endophytic Yeast Species Isolated from Medicinal Plant Diospyros kaki Thumb.</title>
        <authorList>
            <person name="Rahmat E."/>
            <person name="Kang Y."/>
        </authorList>
    </citation>
    <scope>NUCLEOTIDE SEQUENCE</scope>
    <source>
        <strain evidence="7">KIOM G15050</strain>
    </source>
</reference>
<dbReference type="OrthoDB" id="6270329at2759"/>
<dbReference type="Pfam" id="PF13923">
    <property type="entry name" value="zf-C3HC4_2"/>
    <property type="match status" value="1"/>
</dbReference>
<evidence type="ECO:0000256" key="3">
    <source>
        <dbReference type="ARBA" id="ARBA00022833"/>
    </source>
</evidence>